<feature type="domain" description="Replication gene A protein-like" evidence="7">
    <location>
        <begin position="143"/>
        <end position="257"/>
    </location>
</feature>
<reference evidence="8 9" key="1">
    <citation type="submission" date="2013-08" db="EMBL/GenBank/DDBJ databases">
        <title>Gluconobacter thailandicus NBRC 3257 whole genome sequence.</title>
        <authorList>
            <person name="Matsutani M."/>
            <person name="Yakushi T."/>
            <person name="Matsushita K."/>
        </authorList>
    </citation>
    <scope>NUCLEOTIDE SEQUENCE [LARGE SCALE GENOMIC DNA]</scope>
    <source>
        <strain evidence="8 9">NBRC 3257</strain>
    </source>
</reference>
<evidence type="ECO:0000313" key="9">
    <source>
        <dbReference type="Proteomes" id="UP000018209"/>
    </source>
</evidence>
<dbReference type="RefSeq" id="WP_007284552.1">
    <property type="nucleotide sequence ID" value="NZ_BASM01000021.1"/>
</dbReference>
<accession>A0ABQ0IWV1</accession>
<evidence type="ECO:0000256" key="3">
    <source>
        <dbReference type="ARBA" id="ARBA00022705"/>
    </source>
</evidence>
<evidence type="ECO:0000256" key="4">
    <source>
        <dbReference type="ARBA" id="ARBA00022722"/>
    </source>
</evidence>
<keyword evidence="4" id="KW-0540">Nuclease</keyword>
<comment type="similarity">
    <text evidence="2">Belongs to the phage GPA family.</text>
</comment>
<keyword evidence="9" id="KW-1185">Reference proteome</keyword>
<keyword evidence="3" id="KW-0235">DNA replication</keyword>
<evidence type="ECO:0000256" key="2">
    <source>
        <dbReference type="ARBA" id="ARBA00009260"/>
    </source>
</evidence>
<sequence length="470" mass="55627">MSYERLEQHILENSVEIYDTLNALHPFYRYKLYQKMAESCRLSLDDDAQELALNVLRMLPRLHKSVLNTFELMSFSYAELIQYQGILDKENQKNSINPVKKVRLSRSANRARVNMRRVLKISRDDDEVQKDFDENKKQRYQHLKYNERSVQDSIDKKTSNNRKRDWMISCCLESSMRIACMTQDPCSSGWFLSLTLPKKYHSLSFEQANDEINRRLNMIKKYAERHGIDWTGIFVVELHKDETPHLHIIYFVNNEKNYISQQTDRDRLLNIVFQFFNNEDPERYELNQNITDFEGVLGYIFKDYGKPNTRHGFVGLRRDIRRVWNNLYIGNYGDPSLSYLSDKRLFNTRQLMKKNSWNDVIEGIPGYVLFSLAGFKSDYLNSIGKNDEPIRWIGISRIIFKMRECVNFSYKKSYVYKNGAHDFHSKITHLSYVLEIGCIYIYNTTKNVSGKFITPEIIRSRGQPPPFGRG</sequence>
<organism evidence="8 9">
    <name type="scientific">Gluconobacter thailandicus NBRC 3257</name>
    <dbReference type="NCBI Taxonomy" id="1381097"/>
    <lineage>
        <taxon>Bacteria</taxon>
        <taxon>Pseudomonadati</taxon>
        <taxon>Pseudomonadota</taxon>
        <taxon>Alphaproteobacteria</taxon>
        <taxon>Acetobacterales</taxon>
        <taxon>Acetobacteraceae</taxon>
        <taxon>Gluconobacter</taxon>
    </lineage>
</organism>
<evidence type="ECO:0000256" key="1">
    <source>
        <dbReference type="ARBA" id="ARBA00003293"/>
    </source>
</evidence>
<dbReference type="Pfam" id="PF05840">
    <property type="entry name" value="Phage_GPA"/>
    <property type="match status" value="1"/>
</dbReference>
<comment type="function">
    <text evidence="1">Possible endonuclease which induces a single-strand cut and initiates DNA replication.</text>
</comment>
<dbReference type="EMBL" id="BASM01000021">
    <property type="protein sequence ID" value="GAD26697.1"/>
    <property type="molecule type" value="Genomic_DNA"/>
</dbReference>
<evidence type="ECO:0000256" key="6">
    <source>
        <dbReference type="ARBA" id="ARBA00022801"/>
    </source>
</evidence>
<dbReference type="Proteomes" id="UP000018209">
    <property type="component" value="Unassembled WGS sequence"/>
</dbReference>
<dbReference type="InterPro" id="IPR008766">
    <property type="entry name" value="Replication_gene_A-like"/>
</dbReference>
<evidence type="ECO:0000256" key="5">
    <source>
        <dbReference type="ARBA" id="ARBA00022759"/>
    </source>
</evidence>
<comment type="caution">
    <text evidence="8">The sequence shown here is derived from an EMBL/GenBank/DDBJ whole genome shotgun (WGS) entry which is preliminary data.</text>
</comment>
<name>A0ABQ0IWV1_GLUTH</name>
<protein>
    <recommendedName>
        <fullName evidence="7">Replication gene A protein-like domain-containing protein</fullName>
    </recommendedName>
</protein>
<evidence type="ECO:0000259" key="7">
    <source>
        <dbReference type="Pfam" id="PF05840"/>
    </source>
</evidence>
<proteinExistence type="inferred from homology"/>
<keyword evidence="6" id="KW-0378">Hydrolase</keyword>
<keyword evidence="5" id="KW-0255">Endonuclease</keyword>
<gene>
    <name evidence="8" type="ORF">NBRC3257_1696</name>
</gene>
<evidence type="ECO:0000313" key="8">
    <source>
        <dbReference type="EMBL" id="GAD26697.1"/>
    </source>
</evidence>